<name>A0A8A6NI26_9CAUD</name>
<evidence type="ECO:0000313" key="1">
    <source>
        <dbReference type="EMBL" id="QTJ24323.1"/>
    </source>
</evidence>
<dbReference type="Proteomes" id="UP000671846">
    <property type="component" value="Segment"/>
</dbReference>
<dbReference type="Pfam" id="PF23772">
    <property type="entry name" value="Phage_g100"/>
    <property type="match status" value="1"/>
</dbReference>
<sequence>MKTNCEEYIMNAFEKRAVLKDIKPGAILYEVISITGEKAQMGRKHIITGFPREHRGLGLFVNGITVYDDWENKGQFSLDDRNVTGRNHYNFHALFRSEADAQAYVEQINNDKLLPDDKQESVEMTIRWKRDREEDAIWGYM</sequence>
<protein>
    <recommendedName>
        <fullName evidence="3">Endolysin</fullName>
    </recommendedName>
</protein>
<organism evidence="1 2">
    <name type="scientific">Enterobacter phage PF-CE2</name>
    <dbReference type="NCBI Taxonomy" id="2810367"/>
    <lineage>
        <taxon>Viruses</taxon>
        <taxon>Duplodnaviria</taxon>
        <taxon>Heunggongvirae</taxon>
        <taxon>Uroviricota</taxon>
        <taxon>Caudoviricetes</taxon>
        <taxon>Pantevenvirales</taxon>
        <taxon>Straboviridae</taxon>
        <taxon>Pseudotevenvirus</taxon>
        <taxon>Pseudotevenvirus leb</taxon>
    </lineage>
</organism>
<reference evidence="1" key="1">
    <citation type="submission" date="2021-02" db="EMBL/GenBank/DDBJ databases">
        <title>Complete genome sequence analysis of PF-CE2, a bacteriophage targeting Enterobacter sakazakii M1.</title>
        <authorList>
            <person name="Xiao M."/>
            <person name="Ren X."/>
            <person name="Yu Y."/>
            <person name="Fu X."/>
            <person name="Mou H."/>
        </authorList>
    </citation>
    <scope>NUCLEOTIDE SEQUENCE</scope>
</reference>
<proteinExistence type="predicted"/>
<dbReference type="EMBL" id="MW629017">
    <property type="protein sequence ID" value="QTJ24323.1"/>
    <property type="molecule type" value="Genomic_DNA"/>
</dbReference>
<evidence type="ECO:0000313" key="2">
    <source>
        <dbReference type="Proteomes" id="UP000671846"/>
    </source>
</evidence>
<accession>A0A8A6NI26</accession>
<dbReference type="InterPro" id="IPR057112">
    <property type="entry name" value="Phage_g100"/>
</dbReference>
<evidence type="ECO:0008006" key="3">
    <source>
        <dbReference type="Google" id="ProtNLM"/>
    </source>
</evidence>